<proteinExistence type="predicted"/>
<accession>A0AAV2A1T2</accession>
<gene>
    <name evidence="1" type="ORF">LARSCL_LOCUS9296</name>
</gene>
<dbReference type="EMBL" id="CAXIEN010000103">
    <property type="protein sequence ID" value="CAL1277581.1"/>
    <property type="molecule type" value="Genomic_DNA"/>
</dbReference>
<name>A0AAV2A1T2_9ARAC</name>
<organism evidence="1 2">
    <name type="scientific">Larinioides sclopetarius</name>
    <dbReference type="NCBI Taxonomy" id="280406"/>
    <lineage>
        <taxon>Eukaryota</taxon>
        <taxon>Metazoa</taxon>
        <taxon>Ecdysozoa</taxon>
        <taxon>Arthropoda</taxon>
        <taxon>Chelicerata</taxon>
        <taxon>Arachnida</taxon>
        <taxon>Araneae</taxon>
        <taxon>Araneomorphae</taxon>
        <taxon>Entelegynae</taxon>
        <taxon>Araneoidea</taxon>
        <taxon>Araneidae</taxon>
        <taxon>Larinioides</taxon>
    </lineage>
</organism>
<dbReference type="Proteomes" id="UP001497382">
    <property type="component" value="Unassembled WGS sequence"/>
</dbReference>
<protein>
    <submittedName>
        <fullName evidence="1">Uncharacterized protein</fullName>
    </submittedName>
</protein>
<reference evidence="1 2" key="1">
    <citation type="submission" date="2024-04" db="EMBL/GenBank/DDBJ databases">
        <authorList>
            <person name="Rising A."/>
            <person name="Reimegard J."/>
            <person name="Sonavane S."/>
            <person name="Akerstrom W."/>
            <person name="Nylinder S."/>
            <person name="Hedman E."/>
            <person name="Kallberg Y."/>
        </authorList>
    </citation>
    <scope>NUCLEOTIDE SEQUENCE [LARGE SCALE GENOMIC DNA]</scope>
</reference>
<dbReference type="AlphaFoldDB" id="A0AAV2A1T2"/>
<comment type="caution">
    <text evidence="1">The sequence shown here is derived from an EMBL/GenBank/DDBJ whole genome shotgun (WGS) entry which is preliminary data.</text>
</comment>
<evidence type="ECO:0000313" key="2">
    <source>
        <dbReference type="Proteomes" id="UP001497382"/>
    </source>
</evidence>
<keyword evidence="2" id="KW-1185">Reference proteome</keyword>
<evidence type="ECO:0000313" key="1">
    <source>
        <dbReference type="EMBL" id="CAL1277581.1"/>
    </source>
</evidence>
<sequence length="133" mass="14789">MNSNEAHVLDLRDNVFEKWSEPCTFNCILNPSGEVGELLLFILGVVEFRHLQQRVFWSRSHPNSAKVVTETGEQTSLQLSFHLKKDNIIEQGHGVMQCSVLKTCATQVNCNRIGMVGTDGDAPGVENGLLSYL</sequence>